<reference evidence="2" key="1">
    <citation type="journal article" date="2019" name="Int. J. Syst. Evol. Microbiol.">
        <title>The Global Catalogue of Microorganisms (GCM) 10K type strain sequencing project: providing services to taxonomists for standard genome sequencing and annotation.</title>
        <authorList>
            <consortium name="The Broad Institute Genomics Platform"/>
            <consortium name="The Broad Institute Genome Sequencing Center for Infectious Disease"/>
            <person name="Wu L."/>
            <person name="Ma J."/>
        </authorList>
    </citation>
    <scope>NUCLEOTIDE SEQUENCE [LARGE SCALE GENOMIC DNA]</scope>
    <source>
        <strain evidence="2">JCM 16908</strain>
    </source>
</reference>
<organism evidence="1 2">
    <name type="scientific">Sphaerisporangium flaviroseum</name>
    <dbReference type="NCBI Taxonomy" id="509199"/>
    <lineage>
        <taxon>Bacteria</taxon>
        <taxon>Bacillati</taxon>
        <taxon>Actinomycetota</taxon>
        <taxon>Actinomycetes</taxon>
        <taxon>Streptosporangiales</taxon>
        <taxon>Streptosporangiaceae</taxon>
        <taxon>Sphaerisporangium</taxon>
    </lineage>
</organism>
<protein>
    <recommendedName>
        <fullName evidence="3">Carrier domain-containing protein</fullName>
    </recommendedName>
</protein>
<dbReference type="EMBL" id="BAAAZR010000006">
    <property type="protein sequence ID" value="GAA3808407.1"/>
    <property type="molecule type" value="Genomic_DNA"/>
</dbReference>
<evidence type="ECO:0008006" key="3">
    <source>
        <dbReference type="Google" id="ProtNLM"/>
    </source>
</evidence>
<dbReference type="InterPro" id="IPR036736">
    <property type="entry name" value="ACP-like_sf"/>
</dbReference>
<keyword evidence="2" id="KW-1185">Reference proteome</keyword>
<accession>A0ABP7I421</accession>
<proteinExistence type="predicted"/>
<sequence>MFMLDPIEEAARRNLSLVLDPGIPPGELDLDRHMADEYGLTSLNKVLFLTSVCEDVGIPLSRFTEHDVAGMSTLREVTMVLSHHAGSEAAR</sequence>
<gene>
    <name evidence="1" type="ORF">GCM10022226_30670</name>
</gene>
<evidence type="ECO:0000313" key="1">
    <source>
        <dbReference type="EMBL" id="GAA3808407.1"/>
    </source>
</evidence>
<dbReference type="Proteomes" id="UP001500888">
    <property type="component" value="Unassembled WGS sequence"/>
</dbReference>
<comment type="caution">
    <text evidence="1">The sequence shown here is derived from an EMBL/GenBank/DDBJ whole genome shotgun (WGS) entry which is preliminary data.</text>
</comment>
<evidence type="ECO:0000313" key="2">
    <source>
        <dbReference type="Proteomes" id="UP001500888"/>
    </source>
</evidence>
<dbReference type="Gene3D" id="1.10.1200.10">
    <property type="entry name" value="ACP-like"/>
    <property type="match status" value="1"/>
</dbReference>
<name>A0ABP7I421_9ACTN</name>